<feature type="compositionally biased region" description="Low complexity" evidence="2">
    <location>
        <begin position="679"/>
        <end position="710"/>
    </location>
</feature>
<comment type="similarity">
    <text evidence="1">Belongs to the protein-tyrosine phosphatase family. Non-receptor class myotubularin subfamily.</text>
</comment>
<dbReference type="InterPro" id="IPR010569">
    <property type="entry name" value="Myotubularin-like_Pase_dom"/>
</dbReference>
<evidence type="ECO:0000256" key="2">
    <source>
        <dbReference type="SAM" id="MobiDB-lite"/>
    </source>
</evidence>
<evidence type="ECO:0000313" key="4">
    <source>
        <dbReference type="Proteomes" id="UP000050792"/>
    </source>
</evidence>
<dbReference type="Proteomes" id="UP000050792">
    <property type="component" value="Unassembled WGS sequence"/>
</dbReference>
<dbReference type="GO" id="GO:0046856">
    <property type="term" value="P:phosphatidylinositol dephosphorylation"/>
    <property type="evidence" value="ECO:0007669"/>
    <property type="project" value="TreeGrafter"/>
</dbReference>
<dbReference type="Pfam" id="PF06602">
    <property type="entry name" value="Myotub-related"/>
    <property type="match status" value="1"/>
</dbReference>
<evidence type="ECO:0000259" key="3">
    <source>
        <dbReference type="PROSITE" id="PS51339"/>
    </source>
</evidence>
<dbReference type="GO" id="GO:0005737">
    <property type="term" value="C:cytoplasm"/>
    <property type="evidence" value="ECO:0007669"/>
    <property type="project" value="TreeGrafter"/>
</dbReference>
<feature type="region of interest" description="Disordered" evidence="2">
    <location>
        <begin position="675"/>
        <end position="710"/>
    </location>
</feature>
<dbReference type="PROSITE" id="PS51339">
    <property type="entry name" value="PPASE_MYOTUBULARIN"/>
    <property type="match status" value="1"/>
</dbReference>
<dbReference type="InterPro" id="IPR030564">
    <property type="entry name" value="Myotubularin"/>
</dbReference>
<dbReference type="GO" id="GO:0016020">
    <property type="term" value="C:membrane"/>
    <property type="evidence" value="ECO:0007669"/>
    <property type="project" value="TreeGrafter"/>
</dbReference>
<reference evidence="5" key="2">
    <citation type="submission" date="2023-11" db="UniProtKB">
        <authorList>
            <consortium name="WormBaseParasite"/>
        </authorList>
    </citation>
    <scope>IDENTIFICATION</scope>
</reference>
<evidence type="ECO:0000256" key="1">
    <source>
        <dbReference type="ARBA" id="ARBA00007471"/>
    </source>
</evidence>
<dbReference type="PANTHER" id="PTHR10807:SF110">
    <property type="entry name" value="FI17948P1"/>
    <property type="match status" value="1"/>
</dbReference>
<dbReference type="PANTHER" id="PTHR10807">
    <property type="entry name" value="MYOTUBULARIN-RELATED"/>
    <property type="match status" value="1"/>
</dbReference>
<protein>
    <recommendedName>
        <fullName evidence="3">Myotubularin phosphatase domain-containing protein</fullName>
    </recommendedName>
</protein>
<reference evidence="4" key="1">
    <citation type="submission" date="2022-06" db="EMBL/GenBank/DDBJ databases">
        <authorList>
            <person name="Berger JAMES D."/>
            <person name="Berger JAMES D."/>
        </authorList>
    </citation>
    <scope>NUCLEOTIDE SEQUENCE [LARGE SCALE GENOMIC DNA]</scope>
</reference>
<keyword evidence="4" id="KW-1185">Reference proteome</keyword>
<organism evidence="4 5">
    <name type="scientific">Schistosoma rodhaini</name>
    <dbReference type="NCBI Taxonomy" id="6188"/>
    <lineage>
        <taxon>Eukaryota</taxon>
        <taxon>Metazoa</taxon>
        <taxon>Spiralia</taxon>
        <taxon>Lophotrochozoa</taxon>
        <taxon>Platyhelminthes</taxon>
        <taxon>Trematoda</taxon>
        <taxon>Digenea</taxon>
        <taxon>Strigeidida</taxon>
        <taxon>Schistosomatoidea</taxon>
        <taxon>Schistosomatidae</taxon>
        <taxon>Schistosoma</taxon>
    </lineage>
</organism>
<sequence>MDNVPCCYCAYEVPFHGVSSEHPTGHLLTAVRNSGEKQLVGKPLDKILRLGCFEVVHNKLTLYGILGLSNWEILFVPCINLGQVNREEINSTRQLLSQTLHRTEPYFYHSWISNRPGCIGLGKIDCLLIQDRHDRIYKFDPIQNLWLRSVNGSKLNFKKCWLNESKKLPPHTPSRLFILTTDFEVYNFQLCYDNLKLIKISLLTSKESNTLRKNIKSNINLFINSLTKRISHIRRSTGYLLANEYAIHNLETLLIVKQNTNFSSYKRSNVNINESNRNNNEYDFSVKFTPINSLTRLKTTWYHRLKGNYTIIDNTDFAYCRTLPLEIPTIAFKMSVIIFRDYFEGHRFPILSFYYSNSLVHSKNSNVYKNYPPYSLTTTTTNTNTTTTSPVSMPLVPRFGVWILRSGNLLTDININQLIDCNDQLSTSNQQRLFIKHIKLSFSDHLNELFKDRNIAKSTEQTFQEFYIPFQEDSLKDLYSTDDYPSMTTSDHHNSDIAKSLEQNGFIPFSFTTDIYKMNQHYENWLIPKHNHIKQSWLQLKNLIQLPQIYTPNVEIFNEFTNTINNSSSTMNNTTDYDSSVVVSGYQSLNNVGTATTTITNTTTNSNDNLLFMNWDTLSTDSLSSDREKKYSGIFLRSKSKQQMDHLMINKRLSTRSDWRKFSFSNLLKSDDDDHNNNRHNNVIHNTTTTTTTTTNTTNNNKSSSTNNIRNSISQSFNRNYPYLYLLNKKKLDHFAFQYSPHRSDWYDYLLSTNWLDLLLFTLKQATQLSQLINQYSIKSINDYNGTIILLSGPDSGRNWQPILLSLVQIILSAENRTILGFENLIEQEWIRYGYPFVPDPIDWHDDSISCDYDDGVCFALFIDCVHQLLIQFPTEFAFTEDYLVLLLDSALSRGGGIPPFSIEFSCSCEAARHVKTKSMTQEQIIEKSNYFHNIGAWRSFHNWNDILTNNGYQLLFNWLYYWQYNSDLINNTSDYTKLIQTIDQSTRRILTPILSPLYYPRFWIHAWYRWNRSTRLTNGGGYAFNAAYCRNLLRSTVSNDHHQLIIPRTSTSPYTGWLSDESILNALNQIVLPAPLDNFYKTLYEIANLWDNEYWDTHLVD</sequence>
<evidence type="ECO:0000313" key="5">
    <source>
        <dbReference type="WBParaSite" id="SRDH1_68780.1"/>
    </source>
</evidence>
<accession>A0AA85FZQ4</accession>
<dbReference type="InterPro" id="IPR029021">
    <property type="entry name" value="Prot-tyrosine_phosphatase-like"/>
</dbReference>
<proteinExistence type="inferred from homology"/>
<dbReference type="SUPFAM" id="SSF52799">
    <property type="entry name" value="(Phosphotyrosine protein) phosphatases II"/>
    <property type="match status" value="1"/>
</dbReference>
<feature type="domain" description="Myotubularin phosphatase" evidence="3">
    <location>
        <begin position="265"/>
        <end position="893"/>
    </location>
</feature>
<dbReference type="AlphaFoldDB" id="A0AA85FZQ4"/>
<name>A0AA85FZQ4_9TREM</name>
<dbReference type="WBParaSite" id="SRDH1_68780.1">
    <property type="protein sequence ID" value="SRDH1_68780.1"/>
    <property type="gene ID" value="SRDH1_68780"/>
</dbReference>